<feature type="compositionally biased region" description="Polar residues" evidence="1">
    <location>
        <begin position="395"/>
        <end position="410"/>
    </location>
</feature>
<protein>
    <submittedName>
        <fullName evidence="2">(Perigord truffle) hypothetical protein</fullName>
    </submittedName>
</protein>
<dbReference type="HOGENOM" id="CLU_011273_0_0_1"/>
<dbReference type="Gene3D" id="1.25.40.10">
    <property type="entry name" value="Tetratricopeptide repeat domain"/>
    <property type="match status" value="1"/>
</dbReference>
<dbReference type="RefSeq" id="XP_002837179.1">
    <property type="nucleotide sequence ID" value="XM_002837133.1"/>
</dbReference>
<feature type="compositionally biased region" description="Polar residues" evidence="1">
    <location>
        <begin position="675"/>
        <end position="694"/>
    </location>
</feature>
<dbReference type="GO" id="GO:0032153">
    <property type="term" value="C:cell division site"/>
    <property type="evidence" value="ECO:0007669"/>
    <property type="project" value="TreeGrafter"/>
</dbReference>
<dbReference type="EMBL" id="FN430071">
    <property type="protein sequence ID" value="CAZ81370.1"/>
    <property type="molecule type" value="Genomic_DNA"/>
</dbReference>
<evidence type="ECO:0000313" key="3">
    <source>
        <dbReference type="Proteomes" id="UP000006911"/>
    </source>
</evidence>
<feature type="compositionally biased region" description="Basic and acidic residues" evidence="1">
    <location>
        <begin position="306"/>
        <end position="320"/>
    </location>
</feature>
<organism evidence="2 3">
    <name type="scientific">Tuber melanosporum (strain Mel28)</name>
    <name type="common">Perigord black truffle</name>
    <dbReference type="NCBI Taxonomy" id="656061"/>
    <lineage>
        <taxon>Eukaryota</taxon>
        <taxon>Fungi</taxon>
        <taxon>Dikarya</taxon>
        <taxon>Ascomycota</taxon>
        <taxon>Pezizomycotina</taxon>
        <taxon>Pezizomycetes</taxon>
        <taxon>Pezizales</taxon>
        <taxon>Tuberaceae</taxon>
        <taxon>Tuber</taxon>
    </lineage>
</organism>
<feature type="compositionally biased region" description="Polar residues" evidence="1">
    <location>
        <begin position="375"/>
        <end position="385"/>
    </location>
</feature>
<dbReference type="PANTHER" id="PTHR43628:SF11">
    <property type="entry name" value="PROTEIN DSF2"/>
    <property type="match status" value="1"/>
</dbReference>
<name>D5GA27_TUBMM</name>
<accession>D5GA27</accession>
<keyword evidence="3" id="KW-1185">Reference proteome</keyword>
<dbReference type="STRING" id="656061.D5GA27"/>
<feature type="compositionally biased region" description="Polar residues" evidence="1">
    <location>
        <begin position="517"/>
        <end position="528"/>
    </location>
</feature>
<feature type="compositionally biased region" description="Basic and acidic residues" evidence="1">
    <location>
        <begin position="427"/>
        <end position="451"/>
    </location>
</feature>
<dbReference type="InterPro" id="IPR006597">
    <property type="entry name" value="Sel1-like"/>
</dbReference>
<dbReference type="OMA" id="VMWLKKV"/>
<reference evidence="2 3" key="1">
    <citation type="journal article" date="2010" name="Nature">
        <title>Perigord black truffle genome uncovers evolutionary origins and mechanisms of symbiosis.</title>
        <authorList>
            <person name="Martin F."/>
            <person name="Kohler A."/>
            <person name="Murat C."/>
            <person name="Balestrini R."/>
            <person name="Coutinho P.M."/>
            <person name="Jaillon O."/>
            <person name="Montanini B."/>
            <person name="Morin E."/>
            <person name="Noel B."/>
            <person name="Percudani R."/>
            <person name="Porcel B."/>
            <person name="Rubini A."/>
            <person name="Amicucci A."/>
            <person name="Amselem J."/>
            <person name="Anthouard V."/>
            <person name="Arcioni S."/>
            <person name="Artiguenave F."/>
            <person name="Aury J.M."/>
            <person name="Ballario P."/>
            <person name="Bolchi A."/>
            <person name="Brenna A."/>
            <person name="Brun A."/>
            <person name="Buee M."/>
            <person name="Cantarel B."/>
            <person name="Chevalier G."/>
            <person name="Couloux A."/>
            <person name="Da Silva C."/>
            <person name="Denoeud F."/>
            <person name="Duplessis S."/>
            <person name="Ghignone S."/>
            <person name="Hilselberger B."/>
            <person name="Iotti M."/>
            <person name="Marcais B."/>
            <person name="Mello A."/>
            <person name="Miranda M."/>
            <person name="Pacioni G."/>
            <person name="Quesneville H."/>
            <person name="Riccioni C."/>
            <person name="Ruotolo R."/>
            <person name="Splivallo R."/>
            <person name="Stocchi V."/>
            <person name="Tisserant E."/>
            <person name="Viscomi A.R."/>
            <person name="Zambonelli A."/>
            <person name="Zampieri E."/>
            <person name="Henrissat B."/>
            <person name="Lebrun M.H."/>
            <person name="Paolocci F."/>
            <person name="Bonfante P."/>
            <person name="Ottonello S."/>
            <person name="Wincker P."/>
        </authorList>
    </citation>
    <scope>NUCLEOTIDE SEQUENCE [LARGE SCALE GENOMIC DNA]</scope>
    <source>
        <strain evidence="2 3">Mel28</strain>
    </source>
</reference>
<feature type="region of interest" description="Disordered" evidence="1">
    <location>
        <begin position="200"/>
        <end position="569"/>
    </location>
</feature>
<dbReference type="GO" id="GO:0010972">
    <property type="term" value="P:negative regulation of G2/M transition of mitotic cell cycle"/>
    <property type="evidence" value="ECO:0007669"/>
    <property type="project" value="TreeGrafter"/>
</dbReference>
<dbReference type="SUPFAM" id="SSF81901">
    <property type="entry name" value="HCP-like"/>
    <property type="match status" value="1"/>
</dbReference>
<dbReference type="GeneID" id="9187068"/>
<feature type="compositionally biased region" description="Low complexity" evidence="1">
    <location>
        <begin position="751"/>
        <end position="769"/>
    </location>
</feature>
<feature type="region of interest" description="Disordered" evidence="1">
    <location>
        <begin position="50"/>
        <end position="89"/>
    </location>
</feature>
<feature type="compositionally biased region" description="Polar residues" evidence="1">
    <location>
        <begin position="583"/>
        <end position="594"/>
    </location>
</feature>
<dbReference type="InterPro" id="IPR052945">
    <property type="entry name" value="Mitotic_Regulator"/>
</dbReference>
<feature type="region of interest" description="Disordered" evidence="1">
    <location>
        <begin position="106"/>
        <end position="146"/>
    </location>
</feature>
<feature type="region of interest" description="Disordered" evidence="1">
    <location>
        <begin position="583"/>
        <end position="639"/>
    </location>
</feature>
<proteinExistence type="predicted"/>
<dbReference type="Pfam" id="PF08238">
    <property type="entry name" value="Sel1"/>
    <property type="match status" value="3"/>
</dbReference>
<dbReference type="SMART" id="SM00671">
    <property type="entry name" value="SEL1"/>
    <property type="match status" value="4"/>
</dbReference>
<feature type="compositionally biased region" description="Basic and acidic residues" evidence="1">
    <location>
        <begin position="469"/>
        <end position="483"/>
    </location>
</feature>
<gene>
    <name evidence="2" type="ORF">GSTUM_00003542001</name>
</gene>
<dbReference type="PANTHER" id="PTHR43628">
    <property type="entry name" value="ACTIVATOR OF C KINASE PROTEIN 1-RELATED"/>
    <property type="match status" value="1"/>
</dbReference>
<dbReference type="eggNOG" id="ENOG502QV88">
    <property type="taxonomic scope" value="Eukaryota"/>
</dbReference>
<evidence type="ECO:0000256" key="1">
    <source>
        <dbReference type="SAM" id="MobiDB-lite"/>
    </source>
</evidence>
<feature type="compositionally biased region" description="Polar residues" evidence="1">
    <location>
        <begin position="117"/>
        <end position="131"/>
    </location>
</feature>
<feature type="region of interest" description="Disordered" evidence="1">
    <location>
        <begin position="673"/>
        <end position="776"/>
    </location>
</feature>
<dbReference type="AlphaFoldDB" id="D5GA27"/>
<dbReference type="InterPro" id="IPR011990">
    <property type="entry name" value="TPR-like_helical_dom_sf"/>
</dbReference>
<sequence length="973" mass="105195">MPPPTNHAAGEYTPQVSPLDDLINRGRMLQKQMGSARAGSAGLNPMTVHRSLSRAGSNPGTLGTLARSRSVGRTPEVEKGGQWGNTAVTATSAATTPILKVMGDRQLSTPALEDRPTSSYPRFSTVSSATSDDGRSDRDSIMSGETSVRDSNFTLISGFLNPVRDPPNLQQIQGRLEVREQDVERSSLKPVIVGRIEDERRQREAEGVGSVPGGVGARGSPRVGNEPRGAIAQRRAPEGRQRGPSGPLGPTGPSGPEGRQRNPGERQRGPPGPPGPDGRRRVPDGRQHSPGQRQRGPPGPGGRQYGPDERQRGRGQDQRDTAGQGNASEYARSRSQPPPRNRRPPGRQPLEAEQQFPVRKDSRDLTVLIPPGPSGTHTQPSQPAQAYTPYRQDSKSSPLGYSAPSRQGSAESEKFPPPMRQASGERLYPHRNDSRGSDRRFYPRSPRREDSNDSVTKYLPYRQGSGDVEFQRPSRTDSLESVHRSYSPQLAPVPRTASPAQVPSSIFPMISDFRASSPDSIGAESSLTFGPPSAPLPRNPSVPYGGTDSHDMTRSASQSSLTSDAPSVHSVGGILLQKPTFNFNFSRPLSTRPSFESERLSPSPDVPQRLSPERSPMLLDEQSLPTPVSMSGDFTEDAGGPVPTYIYSKFILPRGREPERNSVIFQGAAGYPSQVVHQQTHSPSTPLGNSTTTVDRPPSPSSPPRTFLQPAPPPRDPRHSPHTGHPPSLSPRIGFLTPTVETRGRSAAVTSPCSPRAPNSRSNSSQPPSATMPPDEHVQLGIDLHESGSLQESTYHLRLAANAGHPTGMLLFALACRHGWGMKANQKEGVMWLKKVTELASSEVADDEQAGGSVDYIEKKGRRAQFALSIYELAVSHMNGWGTEKDQGLALRCFEIAGRWGDPDALSEAGFCYANGVGCKKDLKKSAKFYRMAEAKGVNMVGNSWIWKDKYLDEEEKAVKKAVKKNGGGGKNK</sequence>
<feature type="compositionally biased region" description="Basic and acidic residues" evidence="1">
    <location>
        <begin position="277"/>
        <end position="287"/>
    </location>
</feature>
<dbReference type="Proteomes" id="UP000006911">
    <property type="component" value="Unassembled WGS sequence"/>
</dbReference>
<dbReference type="KEGG" id="tml:GSTUM_00003542001"/>
<feature type="compositionally biased region" description="Polar residues" evidence="1">
    <location>
        <begin position="554"/>
        <end position="565"/>
    </location>
</feature>
<feature type="compositionally biased region" description="Basic and acidic residues" evidence="1">
    <location>
        <begin position="258"/>
        <end position="268"/>
    </location>
</feature>
<dbReference type="InParanoid" id="D5GA27"/>
<evidence type="ECO:0000313" key="2">
    <source>
        <dbReference type="EMBL" id="CAZ81370.1"/>
    </source>
</evidence>